<protein>
    <submittedName>
        <fullName evidence="5">Stealth protein CR3, conserved region 3</fullName>
    </submittedName>
</protein>
<sequence>MNDKMEIDLVYCYVNGNDEEWKKKRQSYAADEEETICRFRDNSELKYSLRSVEKNAPWIHRIFIVVDSESQIPYWLDTSNPKIKIIFHRDIIPEQYLPCFNSNVIESYLYRIPELAEVFLYANDDMFFGNRVAKEFFVSGEKPLVRLVESKKVPENYYERVVVNAQQIIRKKYGVMLKLIPTHAVDIYSKSAMENCCREFEDAFAERSKNRFREENDINRVVFSYYMILHELCELKAYRKKSLWDKVKMSIFPAKYLDYAVCNLNELSGSGRNRYIFRCGPKLACLNDNEKTTQEDLARYHRYMRKKFPAKSVFEKL</sequence>
<feature type="domain" description="Stealth protein CR2 conserved region 2" evidence="4">
    <location>
        <begin position="38"/>
        <end position="140"/>
    </location>
</feature>
<evidence type="ECO:0000256" key="2">
    <source>
        <dbReference type="ARBA" id="ARBA00022679"/>
    </source>
</evidence>
<dbReference type="GO" id="GO:0016772">
    <property type="term" value="F:transferase activity, transferring phosphorus-containing groups"/>
    <property type="evidence" value="ECO:0007669"/>
    <property type="project" value="InterPro"/>
</dbReference>
<dbReference type="RefSeq" id="WP_031474482.1">
    <property type="nucleotide sequence ID" value="NZ_FOZC01000015.1"/>
</dbReference>
<evidence type="ECO:0000313" key="5">
    <source>
        <dbReference type="EMBL" id="SFR86733.1"/>
    </source>
</evidence>
<dbReference type="PANTHER" id="PTHR24045">
    <property type="match status" value="1"/>
</dbReference>
<reference evidence="5 6" key="1">
    <citation type="submission" date="2016-10" db="EMBL/GenBank/DDBJ databases">
        <authorList>
            <person name="de Groot N.N."/>
        </authorList>
    </citation>
    <scope>NUCLEOTIDE SEQUENCE [LARGE SCALE GENOMIC DNA]</scope>
    <source>
        <strain evidence="5 6">F</strain>
    </source>
</reference>
<dbReference type="InterPro" id="IPR047141">
    <property type="entry name" value="Stealth"/>
</dbReference>
<keyword evidence="2" id="KW-0808">Transferase</keyword>
<gene>
    <name evidence="5" type="ORF">SAMN02910262_02292</name>
</gene>
<dbReference type="GO" id="GO:0000271">
    <property type="term" value="P:polysaccharide biosynthetic process"/>
    <property type="evidence" value="ECO:0007669"/>
    <property type="project" value="UniProtKB-KW"/>
</dbReference>
<dbReference type="Pfam" id="PF11380">
    <property type="entry name" value="Stealth_CR2"/>
    <property type="match status" value="1"/>
</dbReference>
<proteinExistence type="inferred from homology"/>
<accession>A0A1I6K650</accession>
<keyword evidence="3" id="KW-0270">Exopolysaccharide synthesis</keyword>
<name>A0A1I6K650_9FIRM</name>
<evidence type="ECO:0000256" key="3">
    <source>
        <dbReference type="ARBA" id="ARBA00023169"/>
    </source>
</evidence>
<evidence type="ECO:0000256" key="1">
    <source>
        <dbReference type="ARBA" id="ARBA00007583"/>
    </source>
</evidence>
<evidence type="ECO:0000313" key="6">
    <source>
        <dbReference type="Proteomes" id="UP000214760"/>
    </source>
</evidence>
<dbReference type="InterPro" id="IPR021520">
    <property type="entry name" value="Stealth_CR2"/>
</dbReference>
<organism evidence="5 6">
    <name type="scientific">[Clostridium] aminophilum</name>
    <dbReference type="NCBI Taxonomy" id="1526"/>
    <lineage>
        <taxon>Bacteria</taxon>
        <taxon>Bacillati</taxon>
        <taxon>Bacillota</taxon>
        <taxon>Clostridia</taxon>
        <taxon>Lachnospirales</taxon>
        <taxon>Lachnospiraceae</taxon>
    </lineage>
</organism>
<dbReference type="Proteomes" id="UP000214760">
    <property type="component" value="Unassembled WGS sequence"/>
</dbReference>
<dbReference type="EMBL" id="FOZC01000015">
    <property type="protein sequence ID" value="SFR86733.1"/>
    <property type="molecule type" value="Genomic_DNA"/>
</dbReference>
<evidence type="ECO:0000259" key="4">
    <source>
        <dbReference type="Pfam" id="PF11380"/>
    </source>
</evidence>
<dbReference type="AlphaFoldDB" id="A0A1I6K650"/>
<comment type="similarity">
    <text evidence="1">Belongs to the stealth family.</text>
</comment>
<dbReference type="PANTHER" id="PTHR24045:SF0">
    <property type="entry name" value="N-ACETYLGLUCOSAMINE-1-PHOSPHOTRANSFERASE SUBUNITS ALPHA_BETA"/>
    <property type="match status" value="1"/>
</dbReference>